<evidence type="ECO:0000313" key="15">
    <source>
        <dbReference type="Proteomes" id="UP000191024"/>
    </source>
</evidence>
<dbReference type="EMBL" id="LT598465">
    <property type="protein sequence ID" value="SCU90862.1"/>
    <property type="molecule type" value="Genomic_DNA"/>
</dbReference>
<feature type="compositionally biased region" description="Acidic residues" evidence="11">
    <location>
        <begin position="63"/>
        <end position="80"/>
    </location>
</feature>
<keyword evidence="9" id="KW-0539">Nucleus</keyword>
<evidence type="ECO:0000256" key="10">
    <source>
        <dbReference type="PROSITE-ProRule" id="PRU00175"/>
    </source>
</evidence>
<dbReference type="PROSITE" id="PS50089">
    <property type="entry name" value="ZF_RING_2"/>
    <property type="match status" value="1"/>
</dbReference>
<keyword evidence="7" id="KW-0805">Transcription regulation</keyword>
<name>A0A1G4JKH2_9SACH</name>
<dbReference type="GO" id="GO:0005634">
    <property type="term" value="C:nucleus"/>
    <property type="evidence" value="ECO:0007669"/>
    <property type="project" value="UniProtKB-SubCell"/>
</dbReference>
<evidence type="ECO:0000259" key="12">
    <source>
        <dbReference type="PROSITE" id="PS50089"/>
    </source>
</evidence>
<dbReference type="GO" id="GO:0000977">
    <property type="term" value="F:RNA polymerase II transcription regulatory region sequence-specific DNA binding"/>
    <property type="evidence" value="ECO:0007669"/>
    <property type="project" value="TreeGrafter"/>
</dbReference>
<dbReference type="CDD" id="cd06006">
    <property type="entry name" value="R3H_unknown_2"/>
    <property type="match status" value="1"/>
</dbReference>
<keyword evidence="3" id="KW-0479">Metal-binding</keyword>
<dbReference type="AlphaFoldDB" id="A0A1G4JKH2"/>
<feature type="domain" description="RING-type" evidence="12">
    <location>
        <begin position="102"/>
        <end position="151"/>
    </location>
</feature>
<dbReference type="STRING" id="1230905.A0A1G4JKH2"/>
<comment type="subcellular location">
    <subcellularLocation>
        <location evidence="1">Nucleus</location>
    </subcellularLocation>
</comment>
<accession>A0A1G4JKH2</accession>
<dbReference type="GO" id="GO:0008270">
    <property type="term" value="F:zinc ion binding"/>
    <property type="evidence" value="ECO:0007669"/>
    <property type="project" value="UniProtKB-KW"/>
</dbReference>
<evidence type="ECO:0000256" key="1">
    <source>
        <dbReference type="ARBA" id="ARBA00004123"/>
    </source>
</evidence>
<dbReference type="PANTHER" id="PTHR12360:SF12">
    <property type="entry name" value="TRANSCRIPTIONAL REPRESSOR NF-X1"/>
    <property type="match status" value="1"/>
</dbReference>
<dbReference type="Proteomes" id="UP000191024">
    <property type="component" value="Chromosome E"/>
</dbReference>
<keyword evidence="8" id="KW-0804">Transcription</keyword>
<evidence type="ECO:0000256" key="4">
    <source>
        <dbReference type="ARBA" id="ARBA00022737"/>
    </source>
</evidence>
<gene>
    <name evidence="14" type="ORF">LAMI_0E03884G</name>
</gene>
<dbReference type="Pfam" id="PF01424">
    <property type="entry name" value="R3H"/>
    <property type="match status" value="1"/>
</dbReference>
<dbReference type="InterPro" id="IPR036867">
    <property type="entry name" value="R3H_dom_sf"/>
</dbReference>
<reference evidence="14 15" key="1">
    <citation type="submission" date="2016-03" db="EMBL/GenBank/DDBJ databases">
        <authorList>
            <person name="Devillers H."/>
        </authorList>
    </citation>
    <scope>NUCLEOTIDE SEQUENCE [LARGE SCALE GENOMIC DNA]</scope>
    <source>
        <strain evidence="14">CBS 11717</strain>
    </source>
</reference>
<feature type="domain" description="R3H" evidence="13">
    <location>
        <begin position="755"/>
        <end position="818"/>
    </location>
</feature>
<evidence type="ECO:0000256" key="11">
    <source>
        <dbReference type="SAM" id="MobiDB-lite"/>
    </source>
</evidence>
<evidence type="ECO:0000256" key="5">
    <source>
        <dbReference type="ARBA" id="ARBA00022771"/>
    </source>
</evidence>
<dbReference type="SUPFAM" id="SSF57850">
    <property type="entry name" value="RING/U-box"/>
    <property type="match status" value="1"/>
</dbReference>
<protein>
    <submittedName>
        <fullName evidence="14">LAMI_0E03884g1_1</fullName>
    </submittedName>
</protein>
<evidence type="ECO:0000256" key="2">
    <source>
        <dbReference type="ARBA" id="ARBA00007269"/>
    </source>
</evidence>
<dbReference type="InterPro" id="IPR034078">
    <property type="entry name" value="NFX1_fam"/>
</dbReference>
<dbReference type="SMART" id="SM00393">
    <property type="entry name" value="R3H"/>
    <property type="match status" value="1"/>
</dbReference>
<keyword evidence="4" id="KW-0677">Repeat</keyword>
<dbReference type="Gene3D" id="3.30.1370.50">
    <property type="entry name" value="R3H-like domain"/>
    <property type="match status" value="1"/>
</dbReference>
<proteinExistence type="inferred from homology"/>
<keyword evidence="6" id="KW-0862">Zinc</keyword>
<evidence type="ECO:0000256" key="6">
    <source>
        <dbReference type="ARBA" id="ARBA00022833"/>
    </source>
</evidence>
<dbReference type="PROSITE" id="PS51061">
    <property type="entry name" value="R3H"/>
    <property type="match status" value="1"/>
</dbReference>
<feature type="region of interest" description="Disordered" evidence="11">
    <location>
        <begin position="46"/>
        <end position="83"/>
    </location>
</feature>
<evidence type="ECO:0000259" key="13">
    <source>
        <dbReference type="PROSITE" id="PS51061"/>
    </source>
</evidence>
<dbReference type="PANTHER" id="PTHR12360">
    <property type="entry name" value="NUCLEAR TRANSCRIPTION FACTOR, X-BOX BINDING 1 NFX1"/>
    <property type="match status" value="1"/>
</dbReference>
<evidence type="ECO:0000256" key="7">
    <source>
        <dbReference type="ARBA" id="ARBA00023015"/>
    </source>
</evidence>
<keyword evidence="5 10" id="KW-0863">Zinc-finger</keyword>
<dbReference type="OrthoDB" id="6512771at2759"/>
<sequence>MKNWLIAQESYLLQIAVKEQSMKPSSELFEDISSSEDYVVVETLSEEISHEEPELVSLNDGISENEVDDSGSESESDSSDSSDLPYYEQAIEDIKKGDRYPCMICTMDMDFSCSMYACKSCFRVFDYECISEWAAKSVAKNLDKSWKCPNCLAFSKKVPLAGRNTCWCGKTVNPEPNILEPNSCGQTCDARICIHGCNKACHLGPHPTCMASVRKRCLCGKESKNMFCNESRKIKGSYQCSKVCDLTLPCGFHKCTRRCHRGPCGECPQIISGELKCFCGLESKTSMPCADVHVTKKSRNARGSIWIGTFACSNVRTVEFACKNHSFTERCEAPPSISGKVPCRLSPKLLTTCPCGKTPLLAMDIARTSCTDPVPTCENQCGRPLKCGKHLCPFICHTGPCMDPCLSIDKVKCACETKQFTKPCRFEDTPRCQTKCESLMSCRRHRCTERCCSGKSAARNREKKIFLAKDKLDESLVEAKHICLKPCNRLLACGQHSCRQKCHPGSCPPCLESDSNDLVCPCGSTLVPAPVRCGTTLPPCRHPCVRTRMLKMECGHKPMPHACHPLDMPCPGCTAPVFRRCKCGKSDKVRTLCFQDDVSCGMPCGKTLQNCHHKCQKTCHVSQACQTVCQQVCRKSRYSCNHTCAARCHGLSKCPDIPCKQMVTQTCTCQRLRRVLPCGATESSSSAGEAEIPCTEDCEVARRHLELMEAFGVRKTETGLSSVGAISNLVGKVNTYEELLIPFSELTLSVYGKHPEWCTQIERALSGLMSNKAKLSLHFKPMPAPKRSFIHELAKAYGLYSESQDKDPKRSVYVKKTHISCEPSISLEEAFPLYEKFNNYQREKRKKEMKSSTTHKLVNYPTANFRTATPKLAEFNGILIKNVFTGVTELDISEALAIYFKTTLISNPQFRLLETGDAIAYPELYGEVSVNVENDIKRLVGHFDVLVRDKFLAEGSTLCKVETALVAISSSIDVSQELSDSFNDAKSSVTDVSGLLTADPSAPKE</sequence>
<dbReference type="GO" id="GO:0000122">
    <property type="term" value="P:negative regulation of transcription by RNA polymerase II"/>
    <property type="evidence" value="ECO:0007669"/>
    <property type="project" value="TreeGrafter"/>
</dbReference>
<dbReference type="InterPro" id="IPR034077">
    <property type="entry name" value="R3H_FAP1"/>
</dbReference>
<dbReference type="SUPFAM" id="SSF82708">
    <property type="entry name" value="R3H domain"/>
    <property type="match status" value="1"/>
</dbReference>
<evidence type="ECO:0000256" key="8">
    <source>
        <dbReference type="ARBA" id="ARBA00023163"/>
    </source>
</evidence>
<evidence type="ECO:0000256" key="9">
    <source>
        <dbReference type="ARBA" id="ARBA00023242"/>
    </source>
</evidence>
<dbReference type="CDD" id="cd06008">
    <property type="entry name" value="NF-X1-zinc-finger"/>
    <property type="match status" value="3"/>
</dbReference>
<organism evidence="14 15">
    <name type="scientific">Lachancea mirantina</name>
    <dbReference type="NCBI Taxonomy" id="1230905"/>
    <lineage>
        <taxon>Eukaryota</taxon>
        <taxon>Fungi</taxon>
        <taxon>Dikarya</taxon>
        <taxon>Ascomycota</taxon>
        <taxon>Saccharomycotina</taxon>
        <taxon>Saccharomycetes</taxon>
        <taxon>Saccharomycetales</taxon>
        <taxon>Saccharomycetaceae</taxon>
        <taxon>Lachancea</taxon>
    </lineage>
</organism>
<dbReference type="SMART" id="SM00438">
    <property type="entry name" value="ZnF_NFX"/>
    <property type="match status" value="8"/>
</dbReference>
<dbReference type="Pfam" id="PF01422">
    <property type="entry name" value="zf-NF-X1"/>
    <property type="match status" value="5"/>
</dbReference>
<comment type="similarity">
    <text evidence="2">Belongs to the NFX1 family.</text>
</comment>
<dbReference type="GO" id="GO:0000981">
    <property type="term" value="F:DNA-binding transcription factor activity, RNA polymerase II-specific"/>
    <property type="evidence" value="ECO:0007669"/>
    <property type="project" value="TreeGrafter"/>
</dbReference>
<keyword evidence="15" id="KW-1185">Reference proteome</keyword>
<dbReference type="InterPro" id="IPR001841">
    <property type="entry name" value="Znf_RING"/>
</dbReference>
<evidence type="ECO:0000313" key="14">
    <source>
        <dbReference type="EMBL" id="SCU90862.1"/>
    </source>
</evidence>
<dbReference type="InterPro" id="IPR001374">
    <property type="entry name" value="R3H_dom"/>
</dbReference>
<evidence type="ECO:0000256" key="3">
    <source>
        <dbReference type="ARBA" id="ARBA00022723"/>
    </source>
</evidence>
<dbReference type="InterPro" id="IPR000967">
    <property type="entry name" value="Znf_NFX1"/>
</dbReference>